<sequence>MSQLKKVFKNDLVVSLKDVVFEKDKLCSACQAGKQVANHHPFKNTMSTSRATSYGSLWSHYLQES</sequence>
<name>A0A0A8ZWY0_ARUDO</name>
<evidence type="ECO:0000313" key="1">
    <source>
        <dbReference type="EMBL" id="JAD42228.1"/>
    </source>
</evidence>
<reference evidence="1" key="1">
    <citation type="submission" date="2014-09" db="EMBL/GenBank/DDBJ databases">
        <authorList>
            <person name="Magalhaes I.L.F."/>
            <person name="Oliveira U."/>
            <person name="Santos F.R."/>
            <person name="Vidigal T.H.D.A."/>
            <person name="Brescovit A.D."/>
            <person name="Santos A.J."/>
        </authorList>
    </citation>
    <scope>NUCLEOTIDE SEQUENCE</scope>
    <source>
        <tissue evidence="1">Shoot tissue taken approximately 20 cm above the soil surface</tissue>
    </source>
</reference>
<dbReference type="EMBL" id="GBRH01255667">
    <property type="protein sequence ID" value="JAD42228.1"/>
    <property type="molecule type" value="Transcribed_RNA"/>
</dbReference>
<protein>
    <recommendedName>
        <fullName evidence="2">GAG-pre-integrase domain-containing protein</fullName>
    </recommendedName>
</protein>
<reference evidence="1" key="2">
    <citation type="journal article" date="2015" name="Data Brief">
        <title>Shoot transcriptome of the giant reed, Arundo donax.</title>
        <authorList>
            <person name="Barrero R.A."/>
            <person name="Guerrero F.D."/>
            <person name="Moolhuijzen P."/>
            <person name="Goolsby J.A."/>
            <person name="Tidwell J."/>
            <person name="Bellgard S.E."/>
            <person name="Bellgard M.I."/>
        </authorList>
    </citation>
    <scope>NUCLEOTIDE SEQUENCE</scope>
    <source>
        <tissue evidence="1">Shoot tissue taken approximately 20 cm above the soil surface</tissue>
    </source>
</reference>
<accession>A0A0A8ZWY0</accession>
<proteinExistence type="predicted"/>
<dbReference type="AlphaFoldDB" id="A0A0A8ZWY0"/>
<organism evidence="1">
    <name type="scientific">Arundo donax</name>
    <name type="common">Giant reed</name>
    <name type="synonym">Donax arundinaceus</name>
    <dbReference type="NCBI Taxonomy" id="35708"/>
    <lineage>
        <taxon>Eukaryota</taxon>
        <taxon>Viridiplantae</taxon>
        <taxon>Streptophyta</taxon>
        <taxon>Embryophyta</taxon>
        <taxon>Tracheophyta</taxon>
        <taxon>Spermatophyta</taxon>
        <taxon>Magnoliopsida</taxon>
        <taxon>Liliopsida</taxon>
        <taxon>Poales</taxon>
        <taxon>Poaceae</taxon>
        <taxon>PACMAD clade</taxon>
        <taxon>Arundinoideae</taxon>
        <taxon>Arundineae</taxon>
        <taxon>Arundo</taxon>
    </lineage>
</organism>
<evidence type="ECO:0008006" key="2">
    <source>
        <dbReference type="Google" id="ProtNLM"/>
    </source>
</evidence>